<organism evidence="3 4">
    <name type="scientific">Mytilus coruscus</name>
    <name type="common">Sea mussel</name>
    <dbReference type="NCBI Taxonomy" id="42192"/>
    <lineage>
        <taxon>Eukaryota</taxon>
        <taxon>Metazoa</taxon>
        <taxon>Spiralia</taxon>
        <taxon>Lophotrochozoa</taxon>
        <taxon>Mollusca</taxon>
        <taxon>Bivalvia</taxon>
        <taxon>Autobranchia</taxon>
        <taxon>Pteriomorphia</taxon>
        <taxon>Mytilida</taxon>
        <taxon>Mytiloidea</taxon>
        <taxon>Mytilidae</taxon>
        <taxon>Mytilinae</taxon>
        <taxon>Mytilus</taxon>
    </lineage>
</organism>
<accession>A0A6J8EAN9</accession>
<dbReference type="Gene3D" id="3.40.33.10">
    <property type="entry name" value="CAP"/>
    <property type="match status" value="1"/>
</dbReference>
<dbReference type="GO" id="GO:0005576">
    <property type="term" value="C:extracellular region"/>
    <property type="evidence" value="ECO:0007669"/>
    <property type="project" value="InterPro"/>
</dbReference>
<dbReference type="InterPro" id="IPR035940">
    <property type="entry name" value="CAP_sf"/>
</dbReference>
<keyword evidence="4" id="KW-1185">Reference proteome</keyword>
<evidence type="ECO:0000256" key="1">
    <source>
        <dbReference type="SAM" id="SignalP"/>
    </source>
</evidence>
<dbReference type="InterPro" id="IPR014044">
    <property type="entry name" value="CAP_dom"/>
</dbReference>
<dbReference type="EMBL" id="CACVKT020008605">
    <property type="protein sequence ID" value="CAC5416171.1"/>
    <property type="molecule type" value="Genomic_DNA"/>
</dbReference>
<dbReference type="PANTHER" id="PTHR10334">
    <property type="entry name" value="CYSTEINE-RICH SECRETORY PROTEIN-RELATED"/>
    <property type="match status" value="1"/>
</dbReference>
<gene>
    <name evidence="3" type="ORF">MCOR_48810</name>
</gene>
<reference evidence="3 4" key="1">
    <citation type="submission" date="2020-06" db="EMBL/GenBank/DDBJ databases">
        <authorList>
            <person name="Li R."/>
            <person name="Bekaert M."/>
        </authorList>
    </citation>
    <scope>NUCLEOTIDE SEQUENCE [LARGE SCALE GENOMIC DNA]</scope>
    <source>
        <strain evidence="4">wild</strain>
    </source>
</reference>
<dbReference type="PRINTS" id="PR00837">
    <property type="entry name" value="V5TPXLIKE"/>
</dbReference>
<dbReference type="SUPFAM" id="SSF55797">
    <property type="entry name" value="PR-1-like"/>
    <property type="match status" value="1"/>
</dbReference>
<dbReference type="PROSITE" id="PS01009">
    <property type="entry name" value="CRISP_1"/>
    <property type="match status" value="1"/>
</dbReference>
<evidence type="ECO:0000313" key="3">
    <source>
        <dbReference type="EMBL" id="CAC5416171.1"/>
    </source>
</evidence>
<feature type="chain" id="PRO_5026809542" evidence="1">
    <location>
        <begin position="18"/>
        <end position="228"/>
    </location>
</feature>
<dbReference type="AlphaFoldDB" id="A0A6J8EAN9"/>
<dbReference type="InterPro" id="IPR018244">
    <property type="entry name" value="Allrgn_V5/Tpx1_CS"/>
</dbReference>
<dbReference type="Pfam" id="PF00188">
    <property type="entry name" value="CAP"/>
    <property type="match status" value="1"/>
</dbReference>
<dbReference type="Proteomes" id="UP000507470">
    <property type="component" value="Unassembled WGS sequence"/>
</dbReference>
<feature type="domain" description="SCP" evidence="2">
    <location>
        <begin position="55"/>
        <end position="204"/>
    </location>
</feature>
<feature type="signal peptide" evidence="1">
    <location>
        <begin position="1"/>
        <end position="17"/>
    </location>
</feature>
<protein>
    <submittedName>
        <fullName evidence="3">Glioma pathogenesis-related protein 1</fullName>
    </submittedName>
</protein>
<keyword evidence="1" id="KW-0732">Signal</keyword>
<dbReference type="PROSITE" id="PS01010">
    <property type="entry name" value="CRISP_2"/>
    <property type="match status" value="1"/>
</dbReference>
<evidence type="ECO:0000259" key="2">
    <source>
        <dbReference type="SMART" id="SM00198"/>
    </source>
</evidence>
<dbReference type="OrthoDB" id="43654at2759"/>
<proteinExistence type="predicted"/>
<evidence type="ECO:0000313" key="4">
    <source>
        <dbReference type="Proteomes" id="UP000507470"/>
    </source>
</evidence>
<name>A0A6J8EAN9_MYTCO</name>
<dbReference type="InterPro" id="IPR001283">
    <property type="entry name" value="CRISP-related"/>
</dbReference>
<dbReference type="SMART" id="SM00198">
    <property type="entry name" value="SCP"/>
    <property type="match status" value="1"/>
</dbReference>
<sequence>MNLQVILLTACVAVALSSPVELEEKLRTLFAGEKELSLKGLGVATRGTGSSLSTSERDSILQLHNDARNSVQPSASNMQQMTWSDELASVAQTYANKCVWSHNSARSSQASSFYYVGENIYVTTSSYGYLDKGVASWVNEKKDYDYASNSCSGVCGHYTQVVWADSTKLGCAVGSCASMTNLPSYFKNVKFLVCNYGPGGNYNGVKPYEQGTAASNDNGSTGTSGGCK</sequence>